<dbReference type="AlphaFoldDB" id="A0ABD5EE09"/>
<keyword evidence="1" id="KW-0378">Hydrolase</keyword>
<protein>
    <submittedName>
        <fullName evidence="3">Class F sortase</fullName>
    </submittedName>
</protein>
<feature type="region of interest" description="Disordered" evidence="2">
    <location>
        <begin position="21"/>
        <end position="60"/>
    </location>
</feature>
<dbReference type="Proteomes" id="UP001183607">
    <property type="component" value="Unassembled WGS sequence"/>
</dbReference>
<evidence type="ECO:0000313" key="4">
    <source>
        <dbReference type="Proteomes" id="UP001183607"/>
    </source>
</evidence>
<proteinExistence type="predicted"/>
<dbReference type="GO" id="GO:0016787">
    <property type="term" value="F:hydrolase activity"/>
    <property type="evidence" value="ECO:0007669"/>
    <property type="project" value="UniProtKB-KW"/>
</dbReference>
<feature type="compositionally biased region" description="Low complexity" evidence="2">
    <location>
        <begin position="25"/>
        <end position="48"/>
    </location>
</feature>
<dbReference type="SUPFAM" id="SSF63817">
    <property type="entry name" value="Sortase"/>
    <property type="match status" value="1"/>
</dbReference>
<reference evidence="4" key="1">
    <citation type="submission" date="2023-07" db="EMBL/GenBank/DDBJ databases">
        <title>30 novel species of actinomycetes from the DSMZ collection.</title>
        <authorList>
            <person name="Nouioui I."/>
        </authorList>
    </citation>
    <scope>NUCLEOTIDE SEQUENCE [LARGE SCALE GENOMIC DNA]</scope>
    <source>
        <strain evidence="4">DSM 41982</strain>
    </source>
</reference>
<name>A0ABD5EE09_9ACTN</name>
<organism evidence="3 4">
    <name type="scientific">Streptomyces evansiae</name>
    <dbReference type="NCBI Taxonomy" id="3075535"/>
    <lineage>
        <taxon>Bacteria</taxon>
        <taxon>Bacillati</taxon>
        <taxon>Actinomycetota</taxon>
        <taxon>Actinomycetes</taxon>
        <taxon>Kitasatosporales</taxon>
        <taxon>Streptomycetaceae</taxon>
        <taxon>Streptomyces</taxon>
    </lineage>
</organism>
<dbReference type="CDD" id="cd05829">
    <property type="entry name" value="Sortase_F"/>
    <property type="match status" value="1"/>
</dbReference>
<comment type="caution">
    <text evidence="3">The sequence shown here is derived from an EMBL/GenBank/DDBJ whole genome shotgun (WGS) entry which is preliminary data.</text>
</comment>
<evidence type="ECO:0000256" key="1">
    <source>
        <dbReference type="ARBA" id="ARBA00022801"/>
    </source>
</evidence>
<evidence type="ECO:0000256" key="2">
    <source>
        <dbReference type="SAM" id="MobiDB-lite"/>
    </source>
</evidence>
<dbReference type="Gene3D" id="2.40.260.10">
    <property type="entry name" value="Sortase"/>
    <property type="match status" value="1"/>
</dbReference>
<dbReference type="Pfam" id="PF04203">
    <property type="entry name" value="Sortase"/>
    <property type="match status" value="1"/>
</dbReference>
<evidence type="ECO:0000313" key="3">
    <source>
        <dbReference type="EMBL" id="MDT0419686.1"/>
    </source>
</evidence>
<dbReference type="EMBL" id="JAVRER010000101">
    <property type="protein sequence ID" value="MDT0419686.1"/>
    <property type="molecule type" value="Genomic_DNA"/>
</dbReference>
<accession>A0ABD5EE09</accession>
<dbReference type="NCBIfam" id="NF033748">
    <property type="entry name" value="class_F_sortase"/>
    <property type="match status" value="1"/>
</dbReference>
<dbReference type="InterPro" id="IPR023365">
    <property type="entry name" value="Sortase_dom-sf"/>
</dbReference>
<dbReference type="InterPro" id="IPR005754">
    <property type="entry name" value="Sortase"/>
</dbReference>
<dbReference type="RefSeq" id="WP_095682753.1">
    <property type="nucleotide sequence ID" value="NZ_JAVRER010000101.1"/>
</dbReference>
<sequence>MFVAGLALVSLLGTGCGPGPGRTGDAGAAPGAARTTASPAPSRTTTAPEPGPSRPSTARPTRLLVPAAGVDTSLTPLGLAPDRTVEVPPLVAHDVAGWYRYGPLPGERGPAVVLGHVTTGPHRDGVFRRLGRVRAGDRVVVRRADGASVRFVVDRVRTVAKTEFPTQEVYGDVKRAELRLITCGGQRSAAGYSANVIVFAHRTGAS</sequence>
<gene>
    <name evidence="3" type="ORF">RM574_29870</name>
</gene>
<dbReference type="InterPro" id="IPR042001">
    <property type="entry name" value="Sortase_F"/>
</dbReference>